<proteinExistence type="predicted"/>
<organism evidence="2">
    <name type="scientific">Streptococcus suis</name>
    <dbReference type="NCBI Taxonomy" id="1307"/>
    <lineage>
        <taxon>Bacteria</taxon>
        <taxon>Bacillati</taxon>
        <taxon>Bacillota</taxon>
        <taxon>Bacilli</taxon>
        <taxon>Lactobacillales</taxon>
        <taxon>Streptococcaceae</taxon>
        <taxon>Streptococcus</taxon>
    </lineage>
</organism>
<keyword evidence="1" id="KW-0812">Transmembrane</keyword>
<protein>
    <submittedName>
        <fullName evidence="2">Uncharacterized protein</fullName>
    </submittedName>
</protein>
<feature type="transmembrane region" description="Helical" evidence="1">
    <location>
        <begin position="52"/>
        <end position="69"/>
    </location>
</feature>
<evidence type="ECO:0000313" key="2">
    <source>
        <dbReference type="EMBL" id="ANJ64707.1"/>
    </source>
</evidence>
<dbReference type="AlphaFoldDB" id="A0A1X9I380"/>
<dbReference type="EMBL" id="KX077898">
    <property type="protein sequence ID" value="ANJ64707.1"/>
    <property type="molecule type" value="Genomic_DNA"/>
</dbReference>
<keyword evidence="1" id="KW-1133">Transmembrane helix</keyword>
<accession>A0A1X9I380</accession>
<keyword evidence="1" id="KW-0472">Membrane</keyword>
<evidence type="ECO:0000256" key="1">
    <source>
        <dbReference type="SAM" id="Phobius"/>
    </source>
</evidence>
<reference evidence="2" key="1">
    <citation type="journal article" date="2016" name="Front. Cell. Infect. Microbiol.">
        <title>Evolution and Diversity of the Antimicrobial Resistance Associated Mobilome in Streptococcus suis: A Probable Mobile Genetic Elements Reservoir for Other Streptococci.</title>
        <authorList>
            <person name="Huang J."/>
            <person name="Ma J."/>
            <person name="Shang K."/>
            <person name="Hu X."/>
            <person name="Liang Y."/>
            <person name="Li D."/>
            <person name="Wu Z."/>
            <person name="Dai L."/>
            <person name="Chen L."/>
            <person name="Wang L."/>
        </authorList>
    </citation>
    <scope>NUCLEOTIDE SEQUENCE</scope>
    <source>
        <strain evidence="2">YY060816</strain>
    </source>
</reference>
<name>A0A1X9I380_STRSU</name>
<sequence length="77" mass="9033">MSNVHYSFIGSIGIGTLKDGTQFRFDRDRFSLIEDINFYRNKITMKMQSRTLFVRKANIFIVIYLVIAMDMKSTTLI</sequence>